<evidence type="ECO:0000256" key="1">
    <source>
        <dbReference type="SAM" id="MobiDB-lite"/>
    </source>
</evidence>
<dbReference type="InterPro" id="IPR036305">
    <property type="entry name" value="RGS_sf"/>
</dbReference>
<gene>
    <name evidence="4" type="ORF">NAEGRDRAFT_80384</name>
</gene>
<evidence type="ECO:0000313" key="5">
    <source>
        <dbReference type="Proteomes" id="UP000006671"/>
    </source>
</evidence>
<dbReference type="InterPro" id="IPR016137">
    <property type="entry name" value="RGS"/>
</dbReference>
<dbReference type="Gene3D" id="1.10.150.50">
    <property type="entry name" value="Transcription Factor, Ets-1"/>
    <property type="match status" value="1"/>
</dbReference>
<feature type="region of interest" description="Disordered" evidence="1">
    <location>
        <begin position="36"/>
        <end position="64"/>
    </location>
</feature>
<accession>D2VKX7</accession>
<evidence type="ECO:0008006" key="6">
    <source>
        <dbReference type="Google" id="ProtNLM"/>
    </source>
</evidence>
<dbReference type="PROSITE" id="PS50132">
    <property type="entry name" value="RGS"/>
    <property type="match status" value="1"/>
</dbReference>
<dbReference type="KEGG" id="ngr:NAEGRDRAFT_80384"/>
<evidence type="ECO:0000259" key="2">
    <source>
        <dbReference type="PROSITE" id="PS50105"/>
    </source>
</evidence>
<dbReference type="Gene3D" id="1.10.167.10">
    <property type="entry name" value="Regulator of G-protein Signalling 4, domain 2"/>
    <property type="match status" value="1"/>
</dbReference>
<keyword evidence="5" id="KW-1185">Reference proteome</keyword>
<feature type="compositionally biased region" description="Basic and acidic residues" evidence="1">
    <location>
        <begin position="36"/>
        <end position="45"/>
    </location>
</feature>
<protein>
    <recommendedName>
        <fullName evidence="6">SAM domain-containing protein</fullName>
    </recommendedName>
</protein>
<dbReference type="OrthoDB" id="5314041at2759"/>
<dbReference type="GeneID" id="8851740"/>
<dbReference type="InterPro" id="IPR044926">
    <property type="entry name" value="RGS_subdomain_2"/>
</dbReference>
<dbReference type="InterPro" id="IPR001660">
    <property type="entry name" value="SAM"/>
</dbReference>
<dbReference type="Proteomes" id="UP000006671">
    <property type="component" value="Unassembled WGS sequence"/>
</dbReference>
<dbReference type="OMA" id="MEMTREY"/>
<feature type="compositionally biased region" description="Low complexity" evidence="1">
    <location>
        <begin position="186"/>
        <end position="204"/>
    </location>
</feature>
<evidence type="ECO:0000313" key="4">
    <source>
        <dbReference type="EMBL" id="EFC42519.1"/>
    </source>
</evidence>
<feature type="region of interest" description="Disordered" evidence="1">
    <location>
        <begin position="178"/>
        <end position="204"/>
    </location>
</feature>
<dbReference type="InParanoid" id="D2VKX7"/>
<feature type="compositionally biased region" description="Low complexity" evidence="1">
    <location>
        <begin position="47"/>
        <end position="57"/>
    </location>
</feature>
<name>D2VKX7_NAEGR</name>
<dbReference type="Pfam" id="PF00615">
    <property type="entry name" value="RGS"/>
    <property type="match status" value="1"/>
</dbReference>
<evidence type="ECO:0000259" key="3">
    <source>
        <dbReference type="PROSITE" id="PS50132"/>
    </source>
</evidence>
<sequence>MKPLLITSSTTSSTNTMLQILPHQPYTNFSKLPKSTLEKGQEKTQKKTAQQKSKMQTLNSTQCSSSMVLKEESISYSHPETSHQIISTNNQQEAAPTIHSMDLTKNRRVVAKSTKTILASVTPNINKQKATKTTSSITLVSPTRTLSATTINNFTQDSQPVSNNNTMPFTTVVTNATNRKKNVLMSDSPSSSTSSLNSSSSSSSNFGQQVEILVTMDSPPSPQVTSVQKNSVRKTIKEYYKIEGLLEKNDEGLQLLRAYLSERRNDEMLIYLESNREFRLMRKNYANDVNMSRITLVREFKTIYENFVNFESLTCMNIASSIRESFTQTLKEVQVLSQDEIPNQTLCERMEKCLDTLLFNIQLQFNNEIMTHFKKSSEFKTFVITKLIELSASETSSIMEDMEKTSPRTPGEHLISNILVDNEMEEYSKTFTKKKLVTLDQIRHFTADDYRDKIGMKKIGHLKRIVRVVNEHFNKQSGSTC</sequence>
<dbReference type="VEuPathDB" id="AmoebaDB:NAEGRDRAFT_80384"/>
<reference evidence="4 5" key="1">
    <citation type="journal article" date="2010" name="Cell">
        <title>The genome of Naegleria gruberi illuminates early eukaryotic versatility.</title>
        <authorList>
            <person name="Fritz-Laylin L.K."/>
            <person name="Prochnik S.E."/>
            <person name="Ginger M.L."/>
            <person name="Dacks J.B."/>
            <person name="Carpenter M.L."/>
            <person name="Field M.C."/>
            <person name="Kuo A."/>
            <person name="Paredez A."/>
            <person name="Chapman J."/>
            <person name="Pham J."/>
            <person name="Shu S."/>
            <person name="Neupane R."/>
            <person name="Cipriano M."/>
            <person name="Mancuso J."/>
            <person name="Tu H."/>
            <person name="Salamov A."/>
            <person name="Lindquist E."/>
            <person name="Shapiro H."/>
            <person name="Lucas S."/>
            <person name="Grigoriev I.V."/>
            <person name="Cande W.Z."/>
            <person name="Fulton C."/>
            <person name="Rokhsar D.S."/>
            <person name="Dawson S.C."/>
        </authorList>
    </citation>
    <scope>NUCLEOTIDE SEQUENCE [LARGE SCALE GENOMIC DNA]</scope>
    <source>
        <strain evidence="4 5">NEG-M</strain>
    </source>
</reference>
<dbReference type="Pfam" id="PF00536">
    <property type="entry name" value="SAM_1"/>
    <property type="match status" value="1"/>
</dbReference>
<proteinExistence type="predicted"/>
<organism evidence="5">
    <name type="scientific">Naegleria gruberi</name>
    <name type="common">Amoeba</name>
    <dbReference type="NCBI Taxonomy" id="5762"/>
    <lineage>
        <taxon>Eukaryota</taxon>
        <taxon>Discoba</taxon>
        <taxon>Heterolobosea</taxon>
        <taxon>Tetramitia</taxon>
        <taxon>Eutetramitia</taxon>
        <taxon>Vahlkampfiidae</taxon>
        <taxon>Naegleria</taxon>
    </lineage>
</organism>
<dbReference type="RefSeq" id="XP_002675263.1">
    <property type="nucleotide sequence ID" value="XM_002675217.1"/>
</dbReference>
<dbReference type="EMBL" id="GG738879">
    <property type="protein sequence ID" value="EFC42519.1"/>
    <property type="molecule type" value="Genomic_DNA"/>
</dbReference>
<feature type="domain" description="RGS" evidence="3">
    <location>
        <begin position="246"/>
        <end position="383"/>
    </location>
</feature>
<dbReference type="AlphaFoldDB" id="D2VKX7"/>
<dbReference type="PROSITE" id="PS50105">
    <property type="entry name" value="SAM_DOMAIN"/>
    <property type="match status" value="1"/>
</dbReference>
<dbReference type="InterPro" id="IPR013761">
    <property type="entry name" value="SAM/pointed_sf"/>
</dbReference>
<dbReference type="SUPFAM" id="SSF48097">
    <property type="entry name" value="Regulator of G-protein signaling, RGS"/>
    <property type="match status" value="1"/>
</dbReference>
<feature type="domain" description="SAM" evidence="2">
    <location>
        <begin position="415"/>
        <end position="475"/>
    </location>
</feature>
<dbReference type="SUPFAM" id="SSF47769">
    <property type="entry name" value="SAM/Pointed domain"/>
    <property type="match status" value="1"/>
</dbReference>